<reference evidence="3" key="1">
    <citation type="submission" date="2023-05" db="EMBL/GenBank/DDBJ databases">
        <authorList>
            <person name="Zhang X."/>
        </authorList>
    </citation>
    <scope>NUCLEOTIDE SEQUENCE</scope>
    <source>
        <strain evidence="3">YF14B1</strain>
    </source>
</reference>
<protein>
    <submittedName>
        <fullName evidence="3">Malectin domain-containing carbohydrate-binding protein</fullName>
    </submittedName>
</protein>
<dbReference type="InterPro" id="IPR003961">
    <property type="entry name" value="FN3_dom"/>
</dbReference>
<name>A0AAE3QXP5_9BACT</name>
<dbReference type="InterPro" id="IPR036116">
    <property type="entry name" value="FN3_sf"/>
</dbReference>
<dbReference type="PANTHER" id="PTHR36220">
    <property type="entry name" value="UNNAMED PRODUCT"/>
    <property type="match status" value="1"/>
</dbReference>
<sequence>MQTLTPFPRRFFRLFDFTNLPAKNWLWMVAFLLKLSGIAQPTPEQMGKIVASNGSAMDFFGYRMALSGNILVFGTLGRYNEYGAAYVFTFTNGSWQQTAKLTSTDQQAGDYFGDAVATNGNTIVIGAKNHMINGSIYQGVAYVFSLVNGVWQQSAKLTSTDSKMLDSFGAAVAMSDSTLMIGAPEAFVNGRPEHGAVYVFTEKNGSWQQTEKITVGPQEAEEYNQYNGMYFGRVIAIDGNRCVIGKIGAVYVFTFMNGNWQQTGKLISDGESDVFGYFGYFTDISGNNIIVSEHVATVNGHEYQGAVYLFMLENGIWQQKNKFTDNAVQNFGNSVAIDGNTGIATIVGAAYIFNLSNNTWRQTAILRGSPYDGFGSSTIIEDSVLVIGAAGTEVNGNPGQGVAYWYKVKNFTLDAPDPLSVTLSQTLTKADTAVLHLSWQDPGDETGYILESVVGTFDNGNEVTRDTLPADLTHTTFQAARLLDSSLRSFRLYAFTTQGISSYTSSVSVQVPPPIPFRLNAGARKIVHSGGYTFAPDQFFSEYSDRRYFQETEIAGTVNDLVYQAFRSGETFNYNIPVINGQYIVTLNFAELYFSSPGQRVFSVNIEGGVSELVNFDVFVAAGGANKALARHFPVTVTDGFLTVEFTSQISKAMIAAIQLTSISSARTNTQTLLSKRTEISNLPIYPNPVRDWLTVHINPESEQVTVKVINQLGMNVYEQLYQPVDKTILLSLGHLPAGPYVILLQDKTGTMHATPVIKQ</sequence>
<dbReference type="Proteomes" id="UP001241110">
    <property type="component" value="Unassembled WGS sequence"/>
</dbReference>
<keyword evidence="1" id="KW-0732">Signal</keyword>
<dbReference type="InterPro" id="IPR026444">
    <property type="entry name" value="Secre_tail"/>
</dbReference>
<dbReference type="Pfam" id="PF14312">
    <property type="entry name" value="FG-GAP_2"/>
    <property type="match status" value="3"/>
</dbReference>
<proteinExistence type="predicted"/>
<dbReference type="InterPro" id="IPR008979">
    <property type="entry name" value="Galactose-bd-like_sf"/>
</dbReference>
<evidence type="ECO:0000259" key="2">
    <source>
        <dbReference type="PROSITE" id="PS50853"/>
    </source>
</evidence>
<dbReference type="EMBL" id="JASJOS010000019">
    <property type="protein sequence ID" value="MDJ1485353.1"/>
    <property type="molecule type" value="Genomic_DNA"/>
</dbReference>
<dbReference type="InterPro" id="IPR013517">
    <property type="entry name" value="FG-GAP"/>
</dbReference>
<feature type="domain" description="Fibronectin type-III" evidence="2">
    <location>
        <begin position="415"/>
        <end position="514"/>
    </location>
</feature>
<dbReference type="PANTHER" id="PTHR36220:SF1">
    <property type="entry name" value="GAMMA TUBULIN COMPLEX COMPONENT C-TERMINAL DOMAIN-CONTAINING PROTEIN"/>
    <property type="match status" value="1"/>
</dbReference>
<dbReference type="InterPro" id="IPR028994">
    <property type="entry name" value="Integrin_alpha_N"/>
</dbReference>
<dbReference type="RefSeq" id="WP_313987798.1">
    <property type="nucleotide sequence ID" value="NZ_JASJOS010000019.1"/>
</dbReference>
<gene>
    <name evidence="3" type="ORF">QNI16_32980</name>
</gene>
<dbReference type="AlphaFoldDB" id="A0AAE3QXP5"/>
<dbReference type="Gene3D" id="2.130.10.130">
    <property type="entry name" value="Integrin alpha, N-terminal"/>
    <property type="match status" value="2"/>
</dbReference>
<dbReference type="Gene3D" id="2.60.120.430">
    <property type="entry name" value="Galactose-binding lectin"/>
    <property type="match status" value="1"/>
</dbReference>
<dbReference type="SUPFAM" id="SSF50965">
    <property type="entry name" value="Galactose oxidase, central domain"/>
    <property type="match status" value="2"/>
</dbReference>
<organism evidence="3 4">
    <name type="scientific">Xanthocytophaga flava</name>
    <dbReference type="NCBI Taxonomy" id="3048013"/>
    <lineage>
        <taxon>Bacteria</taxon>
        <taxon>Pseudomonadati</taxon>
        <taxon>Bacteroidota</taxon>
        <taxon>Cytophagia</taxon>
        <taxon>Cytophagales</taxon>
        <taxon>Rhodocytophagaceae</taxon>
        <taxon>Xanthocytophaga</taxon>
    </lineage>
</organism>
<evidence type="ECO:0000256" key="1">
    <source>
        <dbReference type="ARBA" id="ARBA00022729"/>
    </source>
</evidence>
<evidence type="ECO:0000313" key="4">
    <source>
        <dbReference type="Proteomes" id="UP001241110"/>
    </source>
</evidence>
<accession>A0AAE3QXP5</accession>
<dbReference type="SUPFAM" id="SSF49785">
    <property type="entry name" value="Galactose-binding domain-like"/>
    <property type="match status" value="1"/>
</dbReference>
<dbReference type="Pfam" id="PF18962">
    <property type="entry name" value="Por_Secre_tail"/>
    <property type="match status" value="1"/>
</dbReference>
<dbReference type="Pfam" id="PF11721">
    <property type="entry name" value="Malectin"/>
    <property type="match status" value="1"/>
</dbReference>
<dbReference type="PROSITE" id="PS50853">
    <property type="entry name" value="FN3"/>
    <property type="match status" value="1"/>
</dbReference>
<dbReference type="InterPro" id="IPR011043">
    <property type="entry name" value="Gal_Oxase/kelch_b-propeller"/>
</dbReference>
<comment type="caution">
    <text evidence="3">The sequence shown here is derived from an EMBL/GenBank/DDBJ whole genome shotgun (WGS) entry which is preliminary data.</text>
</comment>
<dbReference type="InterPro" id="IPR021720">
    <property type="entry name" value="Malectin_dom"/>
</dbReference>
<evidence type="ECO:0000313" key="3">
    <source>
        <dbReference type="EMBL" id="MDJ1485353.1"/>
    </source>
</evidence>
<dbReference type="SUPFAM" id="SSF49265">
    <property type="entry name" value="Fibronectin type III"/>
    <property type="match status" value="1"/>
</dbReference>